<feature type="compositionally biased region" description="Basic and acidic residues" evidence="1">
    <location>
        <begin position="59"/>
        <end position="96"/>
    </location>
</feature>
<gene>
    <name evidence="2" type="ORF">SMRZ_LOCUS15879</name>
</gene>
<feature type="region of interest" description="Disordered" evidence="1">
    <location>
        <begin position="1"/>
        <end position="96"/>
    </location>
</feature>
<evidence type="ECO:0000313" key="3">
    <source>
        <dbReference type="Proteomes" id="UP000277204"/>
    </source>
</evidence>
<dbReference type="EMBL" id="UZAI01017014">
    <property type="protein sequence ID" value="VDP19369.1"/>
    <property type="molecule type" value="Genomic_DNA"/>
</dbReference>
<accession>A0A183MIK4</accession>
<proteinExistence type="predicted"/>
<feature type="compositionally biased region" description="Polar residues" evidence="1">
    <location>
        <begin position="40"/>
        <end position="50"/>
    </location>
</feature>
<evidence type="ECO:0000313" key="2">
    <source>
        <dbReference type="EMBL" id="VDP19369.1"/>
    </source>
</evidence>
<feature type="compositionally biased region" description="Basic and acidic residues" evidence="1">
    <location>
        <begin position="21"/>
        <end position="34"/>
    </location>
</feature>
<dbReference type="Proteomes" id="UP000277204">
    <property type="component" value="Unassembled WGS sequence"/>
</dbReference>
<feature type="compositionally biased region" description="Polar residues" evidence="1">
    <location>
        <begin position="1"/>
        <end position="20"/>
    </location>
</feature>
<reference evidence="2 3" key="1">
    <citation type="submission" date="2018-11" db="EMBL/GenBank/DDBJ databases">
        <authorList>
            <consortium name="Pathogen Informatics"/>
        </authorList>
    </citation>
    <scope>NUCLEOTIDE SEQUENCE [LARGE SCALE GENOMIC DNA]</scope>
    <source>
        <strain evidence="2 3">Zambia</strain>
    </source>
</reference>
<keyword evidence="3" id="KW-1185">Reference proteome</keyword>
<sequence>MSTQNTSDSLAKHYQQQPTVKENKPDPRGVRNQEEALEVDSTNIEESTQLCHKASPHMESSRLKEERNSKEHITPRNRDKHEKNEQKLDRTRIDGPRTEWAGECWSAAYAPLGVTGVSR</sequence>
<dbReference type="AlphaFoldDB" id="A0A183MIK4"/>
<organism evidence="2 3">
    <name type="scientific">Schistosoma margrebowiei</name>
    <dbReference type="NCBI Taxonomy" id="48269"/>
    <lineage>
        <taxon>Eukaryota</taxon>
        <taxon>Metazoa</taxon>
        <taxon>Spiralia</taxon>
        <taxon>Lophotrochozoa</taxon>
        <taxon>Platyhelminthes</taxon>
        <taxon>Trematoda</taxon>
        <taxon>Digenea</taxon>
        <taxon>Strigeidida</taxon>
        <taxon>Schistosomatoidea</taxon>
        <taxon>Schistosomatidae</taxon>
        <taxon>Schistosoma</taxon>
    </lineage>
</organism>
<name>A0A183MIK4_9TREM</name>
<evidence type="ECO:0000256" key="1">
    <source>
        <dbReference type="SAM" id="MobiDB-lite"/>
    </source>
</evidence>
<protein>
    <submittedName>
        <fullName evidence="2">Uncharacterized protein</fullName>
    </submittedName>
</protein>